<proteinExistence type="predicted"/>
<name>A0A147KE20_THECS</name>
<accession>A0A147KE20</accession>
<dbReference type="EMBL" id="LGEM01000122">
    <property type="protein sequence ID" value="KUP95520.1"/>
    <property type="molecule type" value="Genomic_DNA"/>
</dbReference>
<dbReference type="InterPro" id="IPR029044">
    <property type="entry name" value="Nucleotide-diphossugar_trans"/>
</dbReference>
<dbReference type="PATRIC" id="fig|665004.4.peg.3720"/>
<dbReference type="Pfam" id="PF00535">
    <property type="entry name" value="Glycos_transf_2"/>
    <property type="match status" value="1"/>
</dbReference>
<dbReference type="GO" id="GO:0016758">
    <property type="term" value="F:hexosyltransferase activity"/>
    <property type="evidence" value="ECO:0007669"/>
    <property type="project" value="UniProtKB-ARBA"/>
</dbReference>
<dbReference type="SUPFAM" id="SSF53448">
    <property type="entry name" value="Nucleotide-diphospho-sugar transferases"/>
    <property type="match status" value="1"/>
</dbReference>
<dbReference type="PANTHER" id="PTHR22916:SF3">
    <property type="entry name" value="UDP-GLCNAC:BETAGAL BETA-1,3-N-ACETYLGLUCOSAMINYLTRANSFERASE-LIKE PROTEIN 1"/>
    <property type="match status" value="1"/>
</dbReference>
<protein>
    <submittedName>
        <fullName evidence="3">Uncharacterized protein</fullName>
    </submittedName>
</protein>
<evidence type="ECO:0000313" key="4">
    <source>
        <dbReference type="Proteomes" id="UP000074382"/>
    </source>
</evidence>
<dbReference type="AlphaFoldDB" id="A0A147KE20"/>
<dbReference type="STRING" id="665004.AC529_17225"/>
<feature type="domain" description="Glycosyltransferase 2-like" evidence="1">
    <location>
        <begin position="7"/>
        <end position="162"/>
    </location>
</feature>
<reference evidence="4" key="1">
    <citation type="journal article" date="2017" name="Acta Aliment.">
        <title>Plant polysaccharide degrading enzyme system of Thermpbifida cellulosilytica TB100 revealed by de novo genome project data.</title>
        <authorList>
            <person name="Toth A."/>
            <person name="Baka E."/>
            <person name="Luzics S."/>
            <person name="Bata-Vidacs I."/>
            <person name="Nagy I."/>
            <person name="Balint B."/>
            <person name="Herceg R."/>
            <person name="Olasz F."/>
            <person name="Wilk T."/>
            <person name="Nagy T."/>
            <person name="Kriszt B."/>
            <person name="Nagy I."/>
            <person name="Kukolya J."/>
        </authorList>
    </citation>
    <scope>NUCLEOTIDE SEQUENCE [LARGE SCALE GENOMIC DNA]</scope>
    <source>
        <strain evidence="4">TB100</strain>
    </source>
</reference>
<dbReference type="CDD" id="cd00761">
    <property type="entry name" value="Glyco_tranf_GTA_type"/>
    <property type="match status" value="1"/>
</dbReference>
<feature type="domain" description="TarS/TarP linker" evidence="2">
    <location>
        <begin position="229"/>
        <end position="319"/>
    </location>
</feature>
<dbReference type="Proteomes" id="UP000074382">
    <property type="component" value="Unassembled WGS sequence"/>
</dbReference>
<evidence type="ECO:0000313" key="3">
    <source>
        <dbReference type="EMBL" id="KUP95520.1"/>
    </source>
</evidence>
<evidence type="ECO:0000259" key="1">
    <source>
        <dbReference type="Pfam" id="PF00535"/>
    </source>
</evidence>
<dbReference type="Pfam" id="PF22181">
    <property type="entry name" value="TarS_linker"/>
    <property type="match status" value="1"/>
</dbReference>
<dbReference type="Gene3D" id="3.90.550.10">
    <property type="entry name" value="Spore Coat Polysaccharide Biosynthesis Protein SpsA, Chain A"/>
    <property type="match status" value="1"/>
</dbReference>
<keyword evidence="4" id="KW-1185">Reference proteome</keyword>
<organism evidence="3 4">
    <name type="scientific">Thermobifida cellulosilytica TB100</name>
    <dbReference type="NCBI Taxonomy" id="665004"/>
    <lineage>
        <taxon>Bacteria</taxon>
        <taxon>Bacillati</taxon>
        <taxon>Actinomycetota</taxon>
        <taxon>Actinomycetes</taxon>
        <taxon>Streptosporangiales</taxon>
        <taxon>Nocardiopsidaceae</taxon>
        <taxon>Thermobifida</taxon>
    </lineage>
</organism>
<gene>
    <name evidence="3" type="ORF">AC529_17225</name>
</gene>
<evidence type="ECO:0000259" key="2">
    <source>
        <dbReference type="Pfam" id="PF22181"/>
    </source>
</evidence>
<dbReference type="PANTHER" id="PTHR22916">
    <property type="entry name" value="GLYCOSYLTRANSFERASE"/>
    <property type="match status" value="1"/>
</dbReference>
<dbReference type="RefSeq" id="WP_068758357.1">
    <property type="nucleotide sequence ID" value="NZ_KQ950186.1"/>
</dbReference>
<dbReference type="InterPro" id="IPR001173">
    <property type="entry name" value="Glyco_trans_2-like"/>
</dbReference>
<dbReference type="InterPro" id="IPR054028">
    <property type="entry name" value="TarS/TarP_linker"/>
</dbReference>
<comment type="caution">
    <text evidence="3">The sequence shown here is derived from an EMBL/GenBank/DDBJ whole genome shotgun (WGS) entry which is preliminary data.</text>
</comment>
<sequence length="657" mass="72440">MSQPDVSVVIGAYNAMPYVVKCVESVLEQSIGVDRLEVIAVDDGSTDGTGEELDRFAARCPSMRVVHQENSGGPAKPRNVGLDLATGRYVFFLDADDWLGAEALERMVAMADANGSDVVLGKMVGVGGRTVPVSMFRHNQPKTTVFDSNVYWALGPTKLFRRAFLEDLGLRFDPRLTVGQDQPFTATAYLNASVISVVADYDCYYAVLRDDGGNNTSRPDGALRRLPFLRAVFDLLTREVEEGPKRDRLLRRHFQSDQREFLTHLLAEADPEQRAAVFEEFRGFVRAWCSEGVQQGMPAADRLRLWLIRVGRLEETLEVMRHTLEGRTTPLVVEKGRVYGAYPFFRDPELSVPDEVFDVTGELPVHHHVHEVSWNGPRLRLRGRAALDRLGGLAEGSELVLRERESRVEHRLPVAPLPAAEPVDGDGGTVPAEFDTVVDLSRAADGAPLPRGLWDVSLNVVVQGVSREVRIGSRRSPEVSAKRQHRVVPALGGFVTAYYTQPYSNLTLDVDGAMHKPPASAEVGSAEWAAQKRAALLLRGSVDAVGPFLLRARDGDGRTVDLPVEAAEDGSFTRLLRLLDGEEALPFGRWSFSLVPATGGDQVRGLALRGSLSATGRRWWRRGRPVYAKLWADRRGVFLTVAPVRLTSAVRRAVGLR</sequence>